<sequence length="1127" mass="128526">MKNNDTRIIDKRIQTFINYLLMMKFTILLLLISFQSVAFNSTAQDKIDLNIKNTPIVHVLQSIEQQGKYRFVYKNDIIPERTRVSINVKNADFDMVMNKVLNNTLLTYQKLNNGLVAIVKKAPQRIPVRGVIRDSTGNPLPNVSIIEKGTTNGTISEIDGSFILEVADANATLIFSHVNYTTQEILVGQNTVLSIMLEAIESEEEEVVVVGYGTQQKSNVTGAISTIQADDIVTTTSSSLAQSIQGKIPGLQIRQQSSEPGSFSSTINIRGFGEPLYVIDGIVRDGGVEFQQLNPNDIESISILKDASAAIYGLNAANGVILVTTKKGKTGKPTFSYSGVVGWQVPTHVPKMSTASQYYDMYNDAIFFRDGKPFLTNEELAKWREGGEGYESTNWHDETFKKSAFQQQHNFSVRGGNEAVNYFVSLGYYDENGLFKSNDMKYNRYNFRTNITAKITKDLTADVMLSGRYSIRDYPGGDGFIWIYKGTIISHPYEKPYINNDPQYPANIYNQQNAVLMSQKRYAGYTNDRNKSFQSSVSLNYKFPFIKGLEAKGTAAYDSYNMFNKKVWKNYRVYSQDLTSQIVNPPRIVNAIDDVDRVVLQGQLDYKHRFNNVHNLGATLVAEQKYYNKKYSYLKREYDFYTIDVVDYASGLQTNSGSEDEQATVSYIGRVNYDYLRKYLVEASFRYDGSYRYAPGKRWAFFPNASLGWRISEEGFIKNNLQFIDDLKLRASYGAIGENVGDPFQHVLGFTPVTNHGAEFNNGSYTGGMAAPGVINENFTWVKSVIFDVGIDAGFFDNKLSFTVDYYQREKTGKLKTRSGGLPDTFGGDMPIENLDSEQTRGFDFVVSHKNRINDFRYGASFNFNIARTMHRFIDRPESRSSYHNWSSNYTNRWNDFVWGWTKIGQFQNFDEIYTAPVHGGNLGNTQILPGDYVFEDVNGDGVIDNKDLLPNLKNRTPKMFFGMVLDAAWKNFDMNMVWQGASMYSVRFNEVFSMMFFNNGNLPAYFHDRWRLSEPGNMDSEWIPGKWPASRFSEYMQSSYRESDIWRMDAKYVRLKSIEVGYTLPVNKVRNNFINSMRVYVNAHNLLTISDPFLKQFDPEKYEGDYFAGYNYPLMKSFNVGLNLSF</sequence>
<evidence type="ECO:0000256" key="1">
    <source>
        <dbReference type="ARBA" id="ARBA00004571"/>
    </source>
</evidence>
<dbReference type="SUPFAM" id="SSF49464">
    <property type="entry name" value="Carboxypeptidase regulatory domain-like"/>
    <property type="match status" value="1"/>
</dbReference>
<dbReference type="Pfam" id="PF13715">
    <property type="entry name" value="CarbopepD_reg_2"/>
    <property type="match status" value="1"/>
</dbReference>
<gene>
    <name evidence="10" type="ORF">OD355_08605</name>
</gene>
<evidence type="ECO:0000256" key="8">
    <source>
        <dbReference type="PROSITE-ProRule" id="PRU01360"/>
    </source>
</evidence>
<evidence type="ECO:0000313" key="11">
    <source>
        <dbReference type="Proteomes" id="UP001209317"/>
    </source>
</evidence>
<dbReference type="NCBIfam" id="TIGR04056">
    <property type="entry name" value="OMP_RagA_SusC"/>
    <property type="match status" value="1"/>
</dbReference>
<evidence type="ECO:0000259" key="9">
    <source>
        <dbReference type="Pfam" id="PF07715"/>
    </source>
</evidence>
<keyword evidence="7 8" id="KW-0998">Cell outer membrane</keyword>
<proteinExistence type="inferred from homology"/>
<dbReference type="InterPro" id="IPR023996">
    <property type="entry name" value="TonB-dep_OMP_SusC/RagA"/>
</dbReference>
<dbReference type="PROSITE" id="PS00018">
    <property type="entry name" value="EF_HAND_1"/>
    <property type="match status" value="1"/>
</dbReference>
<keyword evidence="2 8" id="KW-0813">Transport</keyword>
<dbReference type="InterPro" id="IPR037066">
    <property type="entry name" value="Plug_dom_sf"/>
</dbReference>
<dbReference type="PROSITE" id="PS52016">
    <property type="entry name" value="TONB_DEPENDENT_REC_3"/>
    <property type="match status" value="1"/>
</dbReference>
<evidence type="ECO:0000256" key="6">
    <source>
        <dbReference type="ARBA" id="ARBA00023136"/>
    </source>
</evidence>
<evidence type="ECO:0000313" key="10">
    <source>
        <dbReference type="EMBL" id="MCU7694572.1"/>
    </source>
</evidence>
<comment type="caution">
    <text evidence="10">The sequence shown here is derived from an EMBL/GenBank/DDBJ whole genome shotgun (WGS) entry which is preliminary data.</text>
</comment>
<evidence type="ECO:0000256" key="4">
    <source>
        <dbReference type="ARBA" id="ARBA00022692"/>
    </source>
</evidence>
<dbReference type="InterPro" id="IPR036942">
    <property type="entry name" value="Beta-barrel_TonB_sf"/>
</dbReference>
<dbReference type="RefSeq" id="WP_263038057.1">
    <property type="nucleotide sequence ID" value="NZ_JAOTPL010000010.1"/>
</dbReference>
<feature type="domain" description="TonB-dependent receptor plug" evidence="9">
    <location>
        <begin position="217"/>
        <end position="320"/>
    </location>
</feature>
<dbReference type="AlphaFoldDB" id="A0AAE3LK86"/>
<reference evidence="10" key="1">
    <citation type="submission" date="2022-10" db="EMBL/GenBank/DDBJ databases">
        <authorList>
            <person name="Kim H.S."/>
            <person name="Kim J.-S."/>
            <person name="Suh M.K."/>
            <person name="Eom M.K."/>
            <person name="Lee J.-S."/>
        </authorList>
    </citation>
    <scope>NUCLEOTIDE SEQUENCE</scope>
    <source>
        <strain evidence="10">LIP-5</strain>
    </source>
</reference>
<keyword evidence="10" id="KW-0675">Receptor</keyword>
<keyword evidence="5" id="KW-0732">Signal</keyword>
<dbReference type="NCBIfam" id="TIGR04057">
    <property type="entry name" value="SusC_RagA_signa"/>
    <property type="match status" value="1"/>
</dbReference>
<keyword evidence="11" id="KW-1185">Reference proteome</keyword>
<keyword evidence="4 8" id="KW-0812">Transmembrane</keyword>
<dbReference type="GO" id="GO:0009279">
    <property type="term" value="C:cell outer membrane"/>
    <property type="evidence" value="ECO:0007669"/>
    <property type="project" value="UniProtKB-SubCell"/>
</dbReference>
<evidence type="ECO:0000256" key="3">
    <source>
        <dbReference type="ARBA" id="ARBA00022452"/>
    </source>
</evidence>
<evidence type="ECO:0000256" key="5">
    <source>
        <dbReference type="ARBA" id="ARBA00022729"/>
    </source>
</evidence>
<dbReference type="Proteomes" id="UP001209317">
    <property type="component" value="Unassembled WGS sequence"/>
</dbReference>
<protein>
    <submittedName>
        <fullName evidence="10">TonB-dependent receptor</fullName>
    </submittedName>
</protein>
<dbReference type="GO" id="GO:0015344">
    <property type="term" value="F:siderophore uptake transmembrane transporter activity"/>
    <property type="evidence" value="ECO:0007669"/>
    <property type="project" value="TreeGrafter"/>
</dbReference>
<dbReference type="InterPro" id="IPR018247">
    <property type="entry name" value="EF_Hand_1_Ca_BS"/>
</dbReference>
<dbReference type="Gene3D" id="2.170.130.10">
    <property type="entry name" value="TonB-dependent receptor, plug domain"/>
    <property type="match status" value="1"/>
</dbReference>
<dbReference type="InterPro" id="IPR008969">
    <property type="entry name" value="CarboxyPept-like_regulatory"/>
</dbReference>
<keyword evidence="3 8" id="KW-1134">Transmembrane beta strand</keyword>
<dbReference type="PANTHER" id="PTHR30069">
    <property type="entry name" value="TONB-DEPENDENT OUTER MEMBRANE RECEPTOR"/>
    <property type="match status" value="1"/>
</dbReference>
<dbReference type="InterPro" id="IPR012910">
    <property type="entry name" value="Plug_dom"/>
</dbReference>
<accession>A0AAE3LK86</accession>
<comment type="similarity">
    <text evidence="8">Belongs to the TonB-dependent receptor family.</text>
</comment>
<keyword evidence="6 8" id="KW-0472">Membrane</keyword>
<dbReference type="EMBL" id="JAOTPL010000010">
    <property type="protein sequence ID" value="MCU7694572.1"/>
    <property type="molecule type" value="Genomic_DNA"/>
</dbReference>
<name>A0AAE3LK86_9BACT</name>
<organism evidence="10 11">
    <name type="scientific">Haoranjiania flava</name>
    <dbReference type="NCBI Taxonomy" id="1856322"/>
    <lineage>
        <taxon>Bacteria</taxon>
        <taxon>Pseudomonadati</taxon>
        <taxon>Bacteroidota</taxon>
        <taxon>Chitinophagia</taxon>
        <taxon>Chitinophagales</taxon>
        <taxon>Chitinophagaceae</taxon>
        <taxon>Haoranjiania</taxon>
    </lineage>
</organism>
<dbReference type="Gene3D" id="2.60.40.1120">
    <property type="entry name" value="Carboxypeptidase-like, regulatory domain"/>
    <property type="match status" value="1"/>
</dbReference>
<dbReference type="SUPFAM" id="SSF56935">
    <property type="entry name" value="Porins"/>
    <property type="match status" value="1"/>
</dbReference>
<dbReference type="PANTHER" id="PTHR30069:SF29">
    <property type="entry name" value="HEMOGLOBIN AND HEMOGLOBIN-HAPTOGLOBIN-BINDING PROTEIN 1-RELATED"/>
    <property type="match status" value="1"/>
</dbReference>
<evidence type="ECO:0000256" key="7">
    <source>
        <dbReference type="ARBA" id="ARBA00023237"/>
    </source>
</evidence>
<evidence type="ECO:0000256" key="2">
    <source>
        <dbReference type="ARBA" id="ARBA00022448"/>
    </source>
</evidence>
<dbReference type="GO" id="GO:0044718">
    <property type="term" value="P:siderophore transmembrane transport"/>
    <property type="evidence" value="ECO:0007669"/>
    <property type="project" value="TreeGrafter"/>
</dbReference>
<dbReference type="Gene3D" id="2.40.170.20">
    <property type="entry name" value="TonB-dependent receptor, beta-barrel domain"/>
    <property type="match status" value="1"/>
</dbReference>
<comment type="subcellular location">
    <subcellularLocation>
        <location evidence="1 8">Cell outer membrane</location>
        <topology evidence="1 8">Multi-pass membrane protein</topology>
    </subcellularLocation>
</comment>
<dbReference type="InterPro" id="IPR039426">
    <property type="entry name" value="TonB-dep_rcpt-like"/>
</dbReference>
<dbReference type="InterPro" id="IPR023997">
    <property type="entry name" value="TonB-dep_OMP_SusC/RagA_CS"/>
</dbReference>
<dbReference type="Pfam" id="PF07715">
    <property type="entry name" value="Plug"/>
    <property type="match status" value="1"/>
</dbReference>